<sequence>MLVERNHSSTVRLPEQFRKMDIKDLLGSSSQPRFNGNRRYPPASDQQVATPPSHHLARTISTCAPDLPPSSSIAPHPVLPSPAPTVIPSDSYYRRSPPYPVKSEYSESGFPAWEHHRRPSHSALYSGYQGYEYPSHYPPHPLSLQSPNKRAPSLDEHAAKRHKKGKGPNQKWDAEEDARIIELRGSGMKWGDISKNLPGRTEIACRLHYQNYLEKRGQWDEEKKTKLARVYERMKADLWQPLANELGVPWRSAEAMHWLLGEREMARRANTIPFALVSGPNSAGPQGEGNGRIAQTNRMLDSTICFEPSDIAALQATSPGAQGSTGAFRFGYEARAGLSGGSDGSDGPAYGDYDGDNDSPTGLGRPSGAGREDNVKREGPVPSEEGLRLPRIAQLDSPHDRDRRDEPGYPNVLHHPYAARRGDTNHHDSRRGDSHPGSNGSLPTNRSNGSNHRSSNGSRPEHPLIVDTQQRRDSQGSNESRGSGSGTGSGPQSGAASSPKSGHLHSPSIPRKRKDGSHEDRTSF</sequence>
<accession>A0AA43TVE5</accession>
<evidence type="ECO:0000259" key="3">
    <source>
        <dbReference type="PROSITE" id="PS51294"/>
    </source>
</evidence>
<gene>
    <name evidence="4" type="ORF">OHK93_007314</name>
</gene>
<feature type="compositionally biased region" description="Basic and acidic residues" evidence="1">
    <location>
        <begin position="459"/>
        <end position="474"/>
    </location>
</feature>
<dbReference type="Pfam" id="PF00249">
    <property type="entry name" value="Myb_DNA-binding"/>
    <property type="match status" value="1"/>
</dbReference>
<feature type="region of interest" description="Disordered" evidence="1">
    <location>
        <begin position="1"/>
        <end position="93"/>
    </location>
</feature>
<feature type="compositionally biased region" description="Basic and acidic residues" evidence="1">
    <location>
        <begin position="370"/>
        <end position="379"/>
    </location>
</feature>
<feature type="domain" description="Myb-like" evidence="2">
    <location>
        <begin position="171"/>
        <end position="213"/>
    </location>
</feature>
<feature type="domain" description="HTH myb-type" evidence="3">
    <location>
        <begin position="170"/>
        <end position="217"/>
    </location>
</feature>
<dbReference type="InterPro" id="IPR001005">
    <property type="entry name" value="SANT/Myb"/>
</dbReference>
<keyword evidence="5" id="KW-1185">Reference proteome</keyword>
<organism evidence="4 5">
    <name type="scientific">Ramalina farinacea</name>
    <dbReference type="NCBI Taxonomy" id="258253"/>
    <lineage>
        <taxon>Eukaryota</taxon>
        <taxon>Fungi</taxon>
        <taxon>Dikarya</taxon>
        <taxon>Ascomycota</taxon>
        <taxon>Pezizomycotina</taxon>
        <taxon>Lecanoromycetes</taxon>
        <taxon>OSLEUM clade</taxon>
        <taxon>Lecanoromycetidae</taxon>
        <taxon>Lecanorales</taxon>
        <taxon>Lecanorineae</taxon>
        <taxon>Ramalinaceae</taxon>
        <taxon>Ramalina</taxon>
    </lineage>
</organism>
<feature type="compositionally biased region" description="Low complexity" evidence="1">
    <location>
        <begin position="492"/>
        <end position="501"/>
    </location>
</feature>
<dbReference type="EMBL" id="JAPUFD010000006">
    <property type="protein sequence ID" value="MDI1488040.1"/>
    <property type="molecule type" value="Genomic_DNA"/>
</dbReference>
<evidence type="ECO:0000313" key="5">
    <source>
        <dbReference type="Proteomes" id="UP001161017"/>
    </source>
</evidence>
<dbReference type="Proteomes" id="UP001161017">
    <property type="component" value="Unassembled WGS sequence"/>
</dbReference>
<feature type="compositionally biased region" description="Basic and acidic residues" evidence="1">
    <location>
        <begin position="15"/>
        <end position="24"/>
    </location>
</feature>
<evidence type="ECO:0000313" key="4">
    <source>
        <dbReference type="EMBL" id="MDI1488040.1"/>
    </source>
</evidence>
<dbReference type="AlphaFoldDB" id="A0AA43TVE5"/>
<dbReference type="Gene3D" id="1.10.10.60">
    <property type="entry name" value="Homeodomain-like"/>
    <property type="match status" value="1"/>
</dbReference>
<feature type="region of interest" description="Disordered" evidence="1">
    <location>
        <begin position="136"/>
        <end position="173"/>
    </location>
</feature>
<dbReference type="CDD" id="cd00167">
    <property type="entry name" value="SANT"/>
    <property type="match status" value="1"/>
</dbReference>
<evidence type="ECO:0000259" key="2">
    <source>
        <dbReference type="PROSITE" id="PS50090"/>
    </source>
</evidence>
<comment type="caution">
    <text evidence="4">The sequence shown here is derived from an EMBL/GenBank/DDBJ whole genome shotgun (WGS) entry which is preliminary data.</text>
</comment>
<proteinExistence type="predicted"/>
<dbReference type="InterPro" id="IPR009057">
    <property type="entry name" value="Homeodomain-like_sf"/>
</dbReference>
<feature type="region of interest" description="Disordered" evidence="1">
    <location>
        <begin position="339"/>
        <end position="524"/>
    </location>
</feature>
<name>A0AA43TVE5_9LECA</name>
<reference evidence="4" key="1">
    <citation type="journal article" date="2023" name="Genome Biol. Evol.">
        <title>First Whole Genome Sequence and Flow Cytometry Genome Size Data for the Lichen-Forming Fungus Ramalina farinacea (Ascomycota).</title>
        <authorList>
            <person name="Llewellyn T."/>
            <person name="Mian S."/>
            <person name="Hill R."/>
            <person name="Leitch I.J."/>
            <person name="Gaya E."/>
        </authorList>
    </citation>
    <scope>NUCLEOTIDE SEQUENCE</scope>
    <source>
        <strain evidence="4">LIQ254RAFAR</strain>
    </source>
</reference>
<feature type="compositionally biased region" description="Basic and acidic residues" evidence="1">
    <location>
        <begin position="420"/>
        <end position="434"/>
    </location>
</feature>
<feature type="compositionally biased region" description="Low complexity" evidence="1">
    <location>
        <begin position="445"/>
        <end position="458"/>
    </location>
</feature>
<dbReference type="SUPFAM" id="SSF46689">
    <property type="entry name" value="Homeodomain-like"/>
    <property type="match status" value="1"/>
</dbReference>
<feature type="compositionally biased region" description="Basic and acidic residues" evidence="1">
    <location>
        <begin position="397"/>
        <end position="407"/>
    </location>
</feature>
<dbReference type="InterPro" id="IPR017930">
    <property type="entry name" value="Myb_dom"/>
</dbReference>
<dbReference type="PROSITE" id="PS51294">
    <property type="entry name" value="HTH_MYB"/>
    <property type="match status" value="1"/>
</dbReference>
<dbReference type="PROSITE" id="PS50090">
    <property type="entry name" value="MYB_LIKE"/>
    <property type="match status" value="1"/>
</dbReference>
<protein>
    <submittedName>
        <fullName evidence="4">Uncharacterized protein</fullName>
    </submittedName>
</protein>
<evidence type="ECO:0000256" key="1">
    <source>
        <dbReference type="SAM" id="MobiDB-lite"/>
    </source>
</evidence>
<dbReference type="SMART" id="SM00717">
    <property type="entry name" value="SANT"/>
    <property type="match status" value="1"/>
</dbReference>